<comment type="subcellular location">
    <subcellularLocation>
        <location evidence="11">Cytoplasm</location>
    </subcellularLocation>
</comment>
<proteinExistence type="inferred from homology"/>
<keyword evidence="8 11" id="KW-0255">Endonuclease</keyword>
<evidence type="ECO:0000256" key="4">
    <source>
        <dbReference type="ARBA" id="ARBA00011245"/>
    </source>
</evidence>
<evidence type="ECO:0000259" key="12">
    <source>
        <dbReference type="PROSITE" id="PS50879"/>
    </source>
</evidence>
<dbReference type="PANTHER" id="PTHR10642">
    <property type="entry name" value="RIBONUCLEASE H1"/>
    <property type="match status" value="1"/>
</dbReference>
<keyword evidence="10 11" id="KW-0460">Magnesium</keyword>
<feature type="binding site" evidence="11">
    <location>
        <position position="75"/>
    </location>
    <ligand>
        <name>Mg(2+)</name>
        <dbReference type="ChEBI" id="CHEBI:18420"/>
        <label>1</label>
    </ligand>
</feature>
<feature type="domain" description="RNase H type-1" evidence="12">
    <location>
        <begin position="2"/>
        <end position="148"/>
    </location>
</feature>
<dbReference type="RefSeq" id="WP_304120527.1">
    <property type="nucleotide sequence ID" value="NZ_DYZA01000028.1"/>
</dbReference>
<reference evidence="13" key="1">
    <citation type="journal article" date="2021" name="PeerJ">
        <title>Extensive microbial diversity within the chicken gut microbiome revealed by metagenomics and culture.</title>
        <authorList>
            <person name="Gilroy R."/>
            <person name="Ravi A."/>
            <person name="Getino M."/>
            <person name="Pursley I."/>
            <person name="Horton D.L."/>
            <person name="Alikhan N.F."/>
            <person name="Baker D."/>
            <person name="Gharbi K."/>
            <person name="Hall N."/>
            <person name="Watson M."/>
            <person name="Adriaenssens E.M."/>
            <person name="Foster-Nyarko E."/>
            <person name="Jarju S."/>
            <person name="Secka A."/>
            <person name="Antonio M."/>
            <person name="Oren A."/>
            <person name="Chaudhuri R.R."/>
            <person name="La Ragione R."/>
            <person name="Hildebrand F."/>
            <person name="Pallen M.J."/>
        </authorList>
    </citation>
    <scope>NUCLEOTIDE SEQUENCE</scope>
    <source>
        <strain evidence="13">ChiGjej2B2-19336</strain>
    </source>
</reference>
<comment type="function">
    <text evidence="2 11">Endonuclease that specifically degrades the RNA of RNA-DNA hybrids.</text>
</comment>
<keyword evidence="6 11" id="KW-0540">Nuclease</keyword>
<name>A0A921DQW4_9BACT</name>
<evidence type="ECO:0000256" key="6">
    <source>
        <dbReference type="ARBA" id="ARBA00022722"/>
    </source>
</evidence>
<keyword evidence="11" id="KW-0963">Cytoplasm</keyword>
<evidence type="ECO:0000256" key="7">
    <source>
        <dbReference type="ARBA" id="ARBA00022723"/>
    </source>
</evidence>
<protein>
    <recommendedName>
        <fullName evidence="5 11">Ribonuclease H</fullName>
        <shortName evidence="11">RNase H</shortName>
        <ecNumber evidence="5 11">3.1.26.4</ecNumber>
    </recommendedName>
</protein>
<feature type="binding site" evidence="11">
    <location>
        <position position="140"/>
    </location>
    <ligand>
        <name>Mg(2+)</name>
        <dbReference type="ChEBI" id="CHEBI:18420"/>
        <label>2</label>
    </ligand>
</feature>
<comment type="subunit">
    <text evidence="4 11">Monomer.</text>
</comment>
<dbReference type="GO" id="GO:0004523">
    <property type="term" value="F:RNA-DNA hybrid ribonuclease activity"/>
    <property type="evidence" value="ECO:0007669"/>
    <property type="project" value="UniProtKB-UniRule"/>
</dbReference>
<accession>A0A921DQW4</accession>
<dbReference type="InterPro" id="IPR036397">
    <property type="entry name" value="RNaseH_sf"/>
</dbReference>
<feature type="binding site" evidence="11">
    <location>
        <position position="11"/>
    </location>
    <ligand>
        <name>Mg(2+)</name>
        <dbReference type="ChEBI" id="CHEBI:18420"/>
        <label>1</label>
    </ligand>
</feature>
<evidence type="ECO:0000256" key="8">
    <source>
        <dbReference type="ARBA" id="ARBA00022759"/>
    </source>
</evidence>
<evidence type="ECO:0000256" key="2">
    <source>
        <dbReference type="ARBA" id="ARBA00004065"/>
    </source>
</evidence>
<evidence type="ECO:0000313" key="13">
    <source>
        <dbReference type="EMBL" id="HJD96303.1"/>
    </source>
</evidence>
<evidence type="ECO:0000256" key="10">
    <source>
        <dbReference type="ARBA" id="ARBA00022842"/>
    </source>
</evidence>
<dbReference type="InterPro" id="IPR050092">
    <property type="entry name" value="RNase_H"/>
</dbReference>
<dbReference type="GO" id="GO:0000287">
    <property type="term" value="F:magnesium ion binding"/>
    <property type="evidence" value="ECO:0007669"/>
    <property type="project" value="UniProtKB-UniRule"/>
</dbReference>
<dbReference type="GO" id="GO:0043137">
    <property type="term" value="P:DNA replication, removal of RNA primer"/>
    <property type="evidence" value="ECO:0007669"/>
    <property type="project" value="TreeGrafter"/>
</dbReference>
<dbReference type="GO" id="GO:0005737">
    <property type="term" value="C:cytoplasm"/>
    <property type="evidence" value="ECO:0007669"/>
    <property type="project" value="UniProtKB-SubCell"/>
</dbReference>
<dbReference type="EMBL" id="DYZA01000028">
    <property type="protein sequence ID" value="HJD96303.1"/>
    <property type="molecule type" value="Genomic_DNA"/>
</dbReference>
<evidence type="ECO:0000256" key="5">
    <source>
        <dbReference type="ARBA" id="ARBA00012180"/>
    </source>
</evidence>
<dbReference type="PROSITE" id="PS51257">
    <property type="entry name" value="PROKAR_LIPOPROTEIN"/>
    <property type="match status" value="1"/>
</dbReference>
<feature type="binding site" evidence="11">
    <location>
        <position position="11"/>
    </location>
    <ligand>
        <name>Mg(2+)</name>
        <dbReference type="ChEBI" id="CHEBI:18420"/>
        <label>2</label>
    </ligand>
</feature>
<feature type="binding site" evidence="11">
    <location>
        <position position="53"/>
    </location>
    <ligand>
        <name>Mg(2+)</name>
        <dbReference type="ChEBI" id="CHEBI:18420"/>
        <label>1</label>
    </ligand>
</feature>
<dbReference type="HAMAP" id="MF_00042">
    <property type="entry name" value="RNase_H"/>
    <property type="match status" value="1"/>
</dbReference>
<dbReference type="SUPFAM" id="SSF53098">
    <property type="entry name" value="Ribonuclease H-like"/>
    <property type="match status" value="1"/>
</dbReference>
<dbReference type="Gene3D" id="3.30.420.10">
    <property type="entry name" value="Ribonuclease H-like superfamily/Ribonuclease H"/>
    <property type="match status" value="1"/>
</dbReference>
<evidence type="ECO:0000256" key="1">
    <source>
        <dbReference type="ARBA" id="ARBA00000077"/>
    </source>
</evidence>
<keyword evidence="9 11" id="KW-0378">Hydrolase</keyword>
<keyword evidence="7 11" id="KW-0479">Metal-binding</keyword>
<sequence>MSMKTVTIHTDGSCLGNPGPGGWAAVLSCEGAQGTARREMSGGFARTTNNRMEILAVLEALGALKEPCIVELYTDSQYVSKAIREHWLDNWQRNNWLTSAKKPVKNQDMWKRMPELLARHEVHFHWLKGHAGHKENERCDELARREASRRDLPEDTGFTQ</sequence>
<evidence type="ECO:0000256" key="11">
    <source>
        <dbReference type="HAMAP-Rule" id="MF_00042"/>
    </source>
</evidence>
<dbReference type="InterPro" id="IPR022892">
    <property type="entry name" value="RNaseHI"/>
</dbReference>
<comment type="caution">
    <text evidence="13">The sequence shown here is derived from an EMBL/GenBank/DDBJ whole genome shotgun (WGS) entry which is preliminary data.</text>
</comment>
<comment type="cofactor">
    <cofactor evidence="11">
        <name>Mg(2+)</name>
        <dbReference type="ChEBI" id="CHEBI:18420"/>
    </cofactor>
    <text evidence="11">Binds 1 Mg(2+) ion per subunit. May bind a second metal ion at a regulatory site, or after substrate binding.</text>
</comment>
<dbReference type="Proteomes" id="UP000698963">
    <property type="component" value="Unassembled WGS sequence"/>
</dbReference>
<dbReference type="FunFam" id="3.30.420.10:FF:000089">
    <property type="entry name" value="Ribonuclease H"/>
    <property type="match status" value="1"/>
</dbReference>
<dbReference type="AlphaFoldDB" id="A0A921DQW4"/>
<dbReference type="CDD" id="cd09278">
    <property type="entry name" value="RNase_HI_prokaryote_like"/>
    <property type="match status" value="1"/>
</dbReference>
<reference evidence="13" key="2">
    <citation type="submission" date="2021-09" db="EMBL/GenBank/DDBJ databases">
        <authorList>
            <person name="Gilroy R."/>
        </authorList>
    </citation>
    <scope>NUCLEOTIDE SEQUENCE</scope>
    <source>
        <strain evidence="13">ChiGjej2B2-19336</strain>
    </source>
</reference>
<evidence type="ECO:0000256" key="9">
    <source>
        <dbReference type="ARBA" id="ARBA00022801"/>
    </source>
</evidence>
<dbReference type="NCBIfam" id="NF001236">
    <property type="entry name" value="PRK00203.1"/>
    <property type="match status" value="1"/>
</dbReference>
<evidence type="ECO:0000313" key="14">
    <source>
        <dbReference type="Proteomes" id="UP000698963"/>
    </source>
</evidence>
<dbReference type="InterPro" id="IPR002156">
    <property type="entry name" value="RNaseH_domain"/>
</dbReference>
<dbReference type="EC" id="3.1.26.4" evidence="5 11"/>
<dbReference type="InterPro" id="IPR012337">
    <property type="entry name" value="RNaseH-like_sf"/>
</dbReference>
<gene>
    <name evidence="11 13" type="primary">rnhA</name>
    <name evidence="13" type="ORF">K8W16_01475</name>
</gene>
<comment type="similarity">
    <text evidence="3 11">Belongs to the RNase H family.</text>
</comment>
<dbReference type="GO" id="GO:0003676">
    <property type="term" value="F:nucleic acid binding"/>
    <property type="evidence" value="ECO:0007669"/>
    <property type="project" value="InterPro"/>
</dbReference>
<dbReference type="PANTHER" id="PTHR10642:SF26">
    <property type="entry name" value="RIBONUCLEASE H1"/>
    <property type="match status" value="1"/>
</dbReference>
<comment type="catalytic activity">
    <reaction evidence="1 11">
        <text>Endonucleolytic cleavage to 5'-phosphomonoester.</text>
        <dbReference type="EC" id="3.1.26.4"/>
    </reaction>
</comment>
<dbReference type="Pfam" id="PF00075">
    <property type="entry name" value="RNase_H"/>
    <property type="match status" value="1"/>
</dbReference>
<evidence type="ECO:0000256" key="3">
    <source>
        <dbReference type="ARBA" id="ARBA00005300"/>
    </source>
</evidence>
<organism evidence="13 14">
    <name type="scientific">Mailhella massiliensis</name>
    <dbReference type="NCBI Taxonomy" id="1903261"/>
    <lineage>
        <taxon>Bacteria</taxon>
        <taxon>Pseudomonadati</taxon>
        <taxon>Thermodesulfobacteriota</taxon>
        <taxon>Desulfovibrionia</taxon>
        <taxon>Desulfovibrionales</taxon>
        <taxon>Desulfovibrionaceae</taxon>
        <taxon>Mailhella</taxon>
    </lineage>
</organism>
<dbReference type="PROSITE" id="PS50879">
    <property type="entry name" value="RNASE_H_1"/>
    <property type="match status" value="1"/>
</dbReference>